<keyword evidence="3" id="KW-1185">Reference proteome</keyword>
<proteinExistence type="predicted"/>
<dbReference type="Gene3D" id="3.40.50.150">
    <property type="entry name" value="Vaccinia Virus protein VP39"/>
    <property type="match status" value="1"/>
</dbReference>
<dbReference type="Pfam" id="PF08241">
    <property type="entry name" value="Methyltransf_11"/>
    <property type="match status" value="1"/>
</dbReference>
<evidence type="ECO:0000313" key="2">
    <source>
        <dbReference type="EMBL" id="PIL27793.1"/>
    </source>
</evidence>
<accession>A0A2G8S1Z1</accession>
<dbReference type="InterPro" id="IPR013216">
    <property type="entry name" value="Methyltransf_11"/>
</dbReference>
<gene>
    <name evidence="2" type="ORF">GSI_10946</name>
</gene>
<feature type="domain" description="Methyltransferase type 11" evidence="1">
    <location>
        <begin position="46"/>
        <end position="149"/>
    </location>
</feature>
<protein>
    <recommendedName>
        <fullName evidence="1">Methyltransferase type 11 domain-containing protein</fullName>
    </recommendedName>
</protein>
<evidence type="ECO:0000313" key="3">
    <source>
        <dbReference type="Proteomes" id="UP000230002"/>
    </source>
</evidence>
<dbReference type="GO" id="GO:0008757">
    <property type="term" value="F:S-adenosylmethionine-dependent methyltransferase activity"/>
    <property type="evidence" value="ECO:0007669"/>
    <property type="project" value="InterPro"/>
</dbReference>
<sequence>MPVDWTNKEFAEKYGPAEAMTGPFGRHLLTQCGIDRADGSEDIVLLDNATGTGIVLVHLYDVVPPAAKARLQVVAGDISAAMIEFAKARIEKNGWQGITAQVVDATKMDLPSDHFTHVVTNFALVGIPDPRAALREVRRVLRPSGTAAFSIWRSVGWYDVVRAAVESIPNAPRYPAFEEIAKAMLKDQESGDEAAWTSPAYFEAQFREAGFEDVKTVQHKNQTRYGSAEEYVKVFTPMTNLVLPKMWTADERVNVEQNMVGAVLGELKRRFGDGEIVLDWEAYCVTAKVPATKA</sequence>
<dbReference type="CDD" id="cd02440">
    <property type="entry name" value="AdoMet_MTases"/>
    <property type="match status" value="1"/>
</dbReference>
<reference evidence="2 3" key="1">
    <citation type="journal article" date="2015" name="Sci. Rep.">
        <title>Chromosome-level genome map provides insights into diverse defense mechanisms in the medicinal fungus Ganoderma sinense.</title>
        <authorList>
            <person name="Zhu Y."/>
            <person name="Xu J."/>
            <person name="Sun C."/>
            <person name="Zhou S."/>
            <person name="Xu H."/>
            <person name="Nelson D.R."/>
            <person name="Qian J."/>
            <person name="Song J."/>
            <person name="Luo H."/>
            <person name="Xiang L."/>
            <person name="Li Y."/>
            <person name="Xu Z."/>
            <person name="Ji A."/>
            <person name="Wang L."/>
            <person name="Lu S."/>
            <person name="Hayward A."/>
            <person name="Sun W."/>
            <person name="Li X."/>
            <person name="Schwartz D.C."/>
            <person name="Wang Y."/>
            <person name="Chen S."/>
        </authorList>
    </citation>
    <scope>NUCLEOTIDE SEQUENCE [LARGE SCALE GENOMIC DNA]</scope>
    <source>
        <strain evidence="2 3">ZZ0214-1</strain>
    </source>
</reference>
<name>A0A2G8S1Z1_9APHY</name>
<dbReference type="EMBL" id="AYKW01000034">
    <property type="protein sequence ID" value="PIL27793.1"/>
    <property type="molecule type" value="Genomic_DNA"/>
</dbReference>
<dbReference type="PANTHER" id="PTHR43591">
    <property type="entry name" value="METHYLTRANSFERASE"/>
    <property type="match status" value="1"/>
</dbReference>
<dbReference type="SUPFAM" id="SSF53335">
    <property type="entry name" value="S-adenosyl-L-methionine-dependent methyltransferases"/>
    <property type="match status" value="1"/>
</dbReference>
<organism evidence="2 3">
    <name type="scientific">Ganoderma sinense ZZ0214-1</name>
    <dbReference type="NCBI Taxonomy" id="1077348"/>
    <lineage>
        <taxon>Eukaryota</taxon>
        <taxon>Fungi</taxon>
        <taxon>Dikarya</taxon>
        <taxon>Basidiomycota</taxon>
        <taxon>Agaricomycotina</taxon>
        <taxon>Agaricomycetes</taxon>
        <taxon>Polyporales</taxon>
        <taxon>Polyporaceae</taxon>
        <taxon>Ganoderma</taxon>
    </lineage>
</organism>
<evidence type="ECO:0000259" key="1">
    <source>
        <dbReference type="Pfam" id="PF08241"/>
    </source>
</evidence>
<dbReference type="OrthoDB" id="3355826at2759"/>
<dbReference type="Proteomes" id="UP000230002">
    <property type="component" value="Unassembled WGS sequence"/>
</dbReference>
<dbReference type="InterPro" id="IPR029063">
    <property type="entry name" value="SAM-dependent_MTases_sf"/>
</dbReference>
<dbReference type="AlphaFoldDB" id="A0A2G8S1Z1"/>
<comment type="caution">
    <text evidence="2">The sequence shown here is derived from an EMBL/GenBank/DDBJ whole genome shotgun (WGS) entry which is preliminary data.</text>
</comment>